<evidence type="ECO:0000256" key="1">
    <source>
        <dbReference type="ARBA" id="ARBA00005926"/>
    </source>
</evidence>
<sequence>MPELRSGVRRGRPPKQAKKEQQVQTDLVNTTGQGEGIATRTRRRRAAAAAAIAVAPAVNENVVVAAQPVEPVVEIQQPVEREEVAEKPMDALSGGKSGAKANVGDDDGVNTPVPDTVHVGGSPSYRVQKKLGKGGFGQVYVGRRIPSIFNNDRGPADVAIKFEHRTSKGCPHGPPSEWQVYNTLSGNHGVPRVHYKGEQDDYYIMIMDKLGPSLWDAWNSQSPMMSTEMVACIAIEANINFGEDALERSIFFGCGGPLCESLMGTVRYASVHAHLGRTASRRDDLESLAYTLIFLLRGRLPWQGYQGENKGFLVCKKKMGTSPEVLCNSIPDSFKLFVEYVVE</sequence>
<keyword evidence="6" id="KW-1185">Reference proteome</keyword>
<organism evidence="5 6">
    <name type="scientific">Apium graveolens</name>
    <name type="common">Celery</name>
    <dbReference type="NCBI Taxonomy" id="4045"/>
    <lineage>
        <taxon>Eukaryota</taxon>
        <taxon>Viridiplantae</taxon>
        <taxon>Streptophyta</taxon>
        <taxon>Embryophyta</taxon>
        <taxon>Tracheophyta</taxon>
        <taxon>Spermatophyta</taxon>
        <taxon>Magnoliopsida</taxon>
        <taxon>eudicotyledons</taxon>
        <taxon>Gunneridae</taxon>
        <taxon>Pentapetalae</taxon>
        <taxon>asterids</taxon>
        <taxon>campanulids</taxon>
        <taxon>Apiales</taxon>
        <taxon>Apiaceae</taxon>
        <taxon>Apioideae</taxon>
        <taxon>apioid superclade</taxon>
        <taxon>Apieae</taxon>
        <taxon>Apium</taxon>
    </lineage>
</organism>
<dbReference type="InterPro" id="IPR017441">
    <property type="entry name" value="Protein_kinase_ATP_BS"/>
</dbReference>
<reference evidence="5" key="1">
    <citation type="submission" date="2020-01" db="EMBL/GenBank/DDBJ databases">
        <title>The Celery Genome Sequence Reveals Sequential Paleo-tetraploidization, Resistance Gene Elimination, Karyotype Evolution, and Functional Innovation in Apiales.</title>
        <authorList>
            <person name="Song X."/>
        </authorList>
    </citation>
    <scope>NUCLEOTIDE SEQUENCE</scope>
    <source>
        <tissue evidence="5">Leaf</tissue>
    </source>
</reference>
<dbReference type="EMBL" id="WRXP01001503">
    <property type="protein sequence ID" value="KAF1002277.1"/>
    <property type="molecule type" value="Genomic_DNA"/>
</dbReference>
<evidence type="ECO:0000313" key="5">
    <source>
        <dbReference type="EMBL" id="KAF1002277.1"/>
    </source>
</evidence>
<dbReference type="SMART" id="SM00220">
    <property type="entry name" value="S_TKc"/>
    <property type="match status" value="1"/>
</dbReference>
<protein>
    <recommendedName>
        <fullName evidence="4">Protein kinase domain-containing protein</fullName>
    </recommendedName>
</protein>
<accession>A0A6L5BBS0</accession>
<proteinExistence type="inferred from homology"/>
<dbReference type="PROSITE" id="PS00107">
    <property type="entry name" value="PROTEIN_KINASE_ATP"/>
    <property type="match status" value="1"/>
</dbReference>
<evidence type="ECO:0000256" key="3">
    <source>
        <dbReference type="SAM" id="MobiDB-lite"/>
    </source>
</evidence>
<dbReference type="AlphaFoldDB" id="A0A6L5BBS0"/>
<feature type="region of interest" description="Disordered" evidence="3">
    <location>
        <begin position="1"/>
        <end position="41"/>
    </location>
</feature>
<dbReference type="SUPFAM" id="SSF56112">
    <property type="entry name" value="Protein kinase-like (PK-like)"/>
    <property type="match status" value="1"/>
</dbReference>
<feature type="compositionally biased region" description="Polar residues" evidence="3">
    <location>
        <begin position="22"/>
        <end position="32"/>
    </location>
</feature>
<evidence type="ECO:0000313" key="6">
    <source>
        <dbReference type="Proteomes" id="UP000593563"/>
    </source>
</evidence>
<comment type="similarity">
    <text evidence="1">Belongs to the protein kinase superfamily. CK1 Ser/Thr protein kinase family. Casein kinase I subfamily.</text>
</comment>
<keyword evidence="2" id="KW-0067">ATP-binding</keyword>
<dbReference type="InterPro" id="IPR000719">
    <property type="entry name" value="Prot_kinase_dom"/>
</dbReference>
<evidence type="ECO:0000256" key="2">
    <source>
        <dbReference type="PROSITE-ProRule" id="PRU10141"/>
    </source>
</evidence>
<dbReference type="InterPro" id="IPR011009">
    <property type="entry name" value="Kinase-like_dom_sf"/>
</dbReference>
<feature type="binding site" evidence="2">
    <location>
        <position position="161"/>
    </location>
    <ligand>
        <name>ATP</name>
        <dbReference type="ChEBI" id="CHEBI:30616"/>
    </ligand>
</feature>
<feature type="domain" description="Protein kinase" evidence="4">
    <location>
        <begin position="125"/>
        <end position="341"/>
    </location>
</feature>
<gene>
    <name evidence="5" type="ORF">AG4045_003269</name>
</gene>
<dbReference type="InterPro" id="IPR050235">
    <property type="entry name" value="CK1_Ser-Thr_kinase"/>
</dbReference>
<dbReference type="GO" id="GO:0005524">
    <property type="term" value="F:ATP binding"/>
    <property type="evidence" value="ECO:0007669"/>
    <property type="project" value="UniProtKB-UniRule"/>
</dbReference>
<dbReference type="Gene3D" id="1.10.510.10">
    <property type="entry name" value="Transferase(Phosphotransferase) domain 1"/>
    <property type="match status" value="1"/>
</dbReference>
<dbReference type="Gene3D" id="3.30.200.20">
    <property type="entry name" value="Phosphorylase Kinase, domain 1"/>
    <property type="match status" value="1"/>
</dbReference>
<name>A0A6L5BBS0_APIGR</name>
<dbReference type="Proteomes" id="UP000593563">
    <property type="component" value="Unassembled WGS sequence"/>
</dbReference>
<dbReference type="GO" id="GO:0004672">
    <property type="term" value="F:protein kinase activity"/>
    <property type="evidence" value="ECO:0007669"/>
    <property type="project" value="InterPro"/>
</dbReference>
<comment type="caution">
    <text evidence="5">The sequence shown here is derived from an EMBL/GenBank/DDBJ whole genome shotgun (WGS) entry which is preliminary data.</text>
</comment>
<keyword evidence="2" id="KW-0547">Nucleotide-binding</keyword>
<evidence type="ECO:0000259" key="4">
    <source>
        <dbReference type="SMART" id="SM00220"/>
    </source>
</evidence>
<feature type="compositionally biased region" description="Basic residues" evidence="3">
    <location>
        <begin position="7"/>
        <end position="16"/>
    </location>
</feature>
<dbReference type="PANTHER" id="PTHR11909">
    <property type="entry name" value="CASEIN KINASE-RELATED"/>
    <property type="match status" value="1"/>
</dbReference>
<feature type="region of interest" description="Disordered" evidence="3">
    <location>
        <begin position="90"/>
        <end position="124"/>
    </location>
</feature>